<evidence type="ECO:0000313" key="2">
    <source>
        <dbReference type="Proteomes" id="UP000254150"/>
    </source>
</evidence>
<evidence type="ECO:0000313" key="1">
    <source>
        <dbReference type="EMBL" id="SUP57562.1"/>
    </source>
</evidence>
<name>A0A380P0M2_STRGR</name>
<accession>A0A380P0M2</accession>
<protein>
    <submittedName>
        <fullName evidence="1">Uncharacterized protein</fullName>
    </submittedName>
</protein>
<dbReference type="AlphaFoldDB" id="A0A380P0M2"/>
<organism evidence="1 2">
    <name type="scientific">Streptomyces griseus</name>
    <dbReference type="NCBI Taxonomy" id="1911"/>
    <lineage>
        <taxon>Bacteria</taxon>
        <taxon>Bacillati</taxon>
        <taxon>Actinomycetota</taxon>
        <taxon>Actinomycetes</taxon>
        <taxon>Kitasatosporales</taxon>
        <taxon>Streptomycetaceae</taxon>
        <taxon>Streptomyces</taxon>
    </lineage>
</organism>
<gene>
    <name evidence="1" type="ORF">NCTC7807_03240</name>
</gene>
<sequence length="169" mass="18156">MLSGLDFYARVATRGQVLGVGVGARPAEWEAALGGDFLDVEEAGLLRRDHGLVELTFQEEGGAWPCVGVSVRADRLRWDTASHVPAPLREAYGDFAASTRFGELAGAIARLGCTVAHEPDAAGTTEGFHRHRVPESGARIFVRADEDARREAGELWTLSVSPGWWAEAG</sequence>
<proteinExistence type="predicted"/>
<reference evidence="1 2" key="1">
    <citation type="submission" date="2018-06" db="EMBL/GenBank/DDBJ databases">
        <authorList>
            <consortium name="Pathogen Informatics"/>
            <person name="Doyle S."/>
        </authorList>
    </citation>
    <scope>NUCLEOTIDE SEQUENCE [LARGE SCALE GENOMIC DNA]</scope>
    <source>
        <strain evidence="1 2">NCTC7807</strain>
    </source>
</reference>
<dbReference type="Proteomes" id="UP000254150">
    <property type="component" value="Unassembled WGS sequence"/>
</dbReference>
<dbReference type="GeneID" id="95072254"/>
<dbReference type="EMBL" id="UHID01000006">
    <property type="protein sequence ID" value="SUP57562.1"/>
    <property type="molecule type" value="Genomic_DNA"/>
</dbReference>
<dbReference type="RefSeq" id="WP_100455400.1">
    <property type="nucleotide sequence ID" value="NZ_UHID01000006.1"/>
</dbReference>